<evidence type="ECO:0000313" key="5">
    <source>
        <dbReference type="Proteomes" id="UP001465755"/>
    </source>
</evidence>
<name>A0AAW1NMV8_9CHLO</name>
<evidence type="ECO:0000256" key="1">
    <source>
        <dbReference type="ARBA" id="ARBA00004370"/>
    </source>
</evidence>
<comment type="caution">
    <text evidence="4">The sequence shown here is derived from an EMBL/GenBank/DDBJ whole genome shotgun (WGS) entry which is preliminary data.</text>
</comment>
<dbReference type="AlphaFoldDB" id="A0AAW1NMV8"/>
<dbReference type="Gene3D" id="1.50.40.10">
    <property type="entry name" value="Mitochondrial carrier domain"/>
    <property type="match status" value="1"/>
</dbReference>
<keyword evidence="3" id="KW-0472">Membrane</keyword>
<protein>
    <recommendedName>
        <fullName evidence="6">Mitochondrial carrier protein</fullName>
    </recommendedName>
</protein>
<dbReference type="GO" id="GO:0016020">
    <property type="term" value="C:membrane"/>
    <property type="evidence" value="ECO:0007669"/>
    <property type="project" value="UniProtKB-SubCell"/>
</dbReference>
<evidence type="ECO:0000256" key="3">
    <source>
        <dbReference type="ARBA" id="ARBA00023136"/>
    </source>
</evidence>
<proteinExistence type="predicted"/>
<dbReference type="Proteomes" id="UP001465755">
    <property type="component" value="Unassembled WGS sequence"/>
</dbReference>
<evidence type="ECO:0000313" key="4">
    <source>
        <dbReference type="EMBL" id="KAK9786993.1"/>
    </source>
</evidence>
<dbReference type="PANTHER" id="PTHR47567:SF1">
    <property type="entry name" value="NAD-DEPENDENT EPIMERASE_DEHYDRATASE DOMAIN-CONTAINING PROTEIN"/>
    <property type="match status" value="1"/>
</dbReference>
<organism evidence="4 5">
    <name type="scientific">Symbiochloris irregularis</name>
    <dbReference type="NCBI Taxonomy" id="706552"/>
    <lineage>
        <taxon>Eukaryota</taxon>
        <taxon>Viridiplantae</taxon>
        <taxon>Chlorophyta</taxon>
        <taxon>core chlorophytes</taxon>
        <taxon>Trebouxiophyceae</taxon>
        <taxon>Trebouxiales</taxon>
        <taxon>Trebouxiaceae</taxon>
        <taxon>Symbiochloris</taxon>
    </lineage>
</organism>
<evidence type="ECO:0000256" key="2">
    <source>
        <dbReference type="ARBA" id="ARBA00022692"/>
    </source>
</evidence>
<reference evidence="4 5" key="1">
    <citation type="journal article" date="2024" name="Nat. Commun.">
        <title>Phylogenomics reveals the evolutionary origins of lichenization in chlorophyte algae.</title>
        <authorList>
            <person name="Puginier C."/>
            <person name="Libourel C."/>
            <person name="Otte J."/>
            <person name="Skaloud P."/>
            <person name="Haon M."/>
            <person name="Grisel S."/>
            <person name="Petersen M."/>
            <person name="Berrin J.G."/>
            <person name="Delaux P.M."/>
            <person name="Dal Grande F."/>
            <person name="Keller J."/>
        </authorList>
    </citation>
    <scope>NUCLEOTIDE SEQUENCE [LARGE SCALE GENOMIC DNA]</scope>
    <source>
        <strain evidence="4 5">SAG 2036</strain>
    </source>
</reference>
<evidence type="ECO:0008006" key="6">
    <source>
        <dbReference type="Google" id="ProtNLM"/>
    </source>
</evidence>
<keyword evidence="5" id="KW-1185">Reference proteome</keyword>
<comment type="subcellular location">
    <subcellularLocation>
        <location evidence="1">Membrane</location>
    </subcellularLocation>
</comment>
<dbReference type="SUPFAM" id="SSF103506">
    <property type="entry name" value="Mitochondrial carrier"/>
    <property type="match status" value="1"/>
</dbReference>
<dbReference type="InterPro" id="IPR023395">
    <property type="entry name" value="MCP_dom_sf"/>
</dbReference>
<dbReference type="PANTHER" id="PTHR47567">
    <property type="entry name" value="MITOCHONDRIAL SUBSTRATE/SOLUTE CARRIER"/>
    <property type="match status" value="1"/>
</dbReference>
<sequence>MRTLIPECLYASRLTLPSESHDVGSALRHKEQHQAACQYVQQVLKRKGTNKAFLDNDGSLQPWLASAQEDKSAAKPLSVVLKQAGKRALGGGLPGAAAMGIQVGSLMWLRTTVNYQYRYGTTTTDALKKLYAEGGIVRFYRGTTMQVEGKGGFAKLATKVRTNGFTVLYHGSLAAWAATFVGHWPWFAVYNTLNEKLPQYDDLPKRLLRSAIIGFSASAVSDTCSNSIRVIKTTKQTHSEAVTYPQVLKEVLAKDGVLGLMGRGLKTKILANGLQGLLFTVLWRLGQDMWNKHMGEDDK</sequence>
<dbReference type="EMBL" id="JALJOQ010000259">
    <property type="protein sequence ID" value="KAK9786993.1"/>
    <property type="molecule type" value="Genomic_DNA"/>
</dbReference>
<gene>
    <name evidence="4" type="ORF">WJX73_004001</name>
</gene>
<keyword evidence="2" id="KW-0812">Transmembrane</keyword>
<accession>A0AAW1NMV8</accession>